<feature type="compositionally biased region" description="Low complexity" evidence="1">
    <location>
        <begin position="310"/>
        <end position="321"/>
    </location>
</feature>
<reference evidence="3 4" key="1">
    <citation type="submission" date="2015-10" db="EMBL/GenBank/DDBJ databases">
        <title>Full genome of DAOMC 229536 Phialocephala scopiformis, a fungal endophyte of spruce producing the potent anti-insectan compound rugulosin.</title>
        <authorList>
            <consortium name="DOE Joint Genome Institute"/>
            <person name="Walker A.K."/>
            <person name="Frasz S.L."/>
            <person name="Seifert K.A."/>
            <person name="Miller J.D."/>
            <person name="Mondo S.J."/>
            <person name="Labutti K."/>
            <person name="Lipzen A."/>
            <person name="Dockter R."/>
            <person name="Kennedy M."/>
            <person name="Grigoriev I.V."/>
            <person name="Spatafora J.W."/>
        </authorList>
    </citation>
    <scope>NUCLEOTIDE SEQUENCE [LARGE SCALE GENOMIC DNA]</scope>
    <source>
        <strain evidence="3 4">CBS 120377</strain>
    </source>
</reference>
<dbReference type="InterPro" id="IPR007518">
    <property type="entry name" value="MINDY"/>
</dbReference>
<feature type="domain" description="MINDY deubiquitinase" evidence="2">
    <location>
        <begin position="327"/>
        <end position="629"/>
    </location>
</feature>
<dbReference type="GeneID" id="28819773"/>
<dbReference type="GO" id="GO:0004843">
    <property type="term" value="F:cysteine-type deubiquitinase activity"/>
    <property type="evidence" value="ECO:0007669"/>
    <property type="project" value="InterPro"/>
</dbReference>
<feature type="compositionally biased region" description="Polar residues" evidence="1">
    <location>
        <begin position="835"/>
        <end position="856"/>
    </location>
</feature>
<dbReference type="STRING" id="149040.A0A132B993"/>
<gene>
    <name evidence="3" type="ORF">LY89DRAFT_598535</name>
</gene>
<keyword evidence="4" id="KW-1185">Reference proteome</keyword>
<feature type="compositionally biased region" description="Polar residues" evidence="1">
    <location>
        <begin position="10"/>
        <end position="22"/>
    </location>
</feature>
<feature type="region of interest" description="Disordered" evidence="1">
    <location>
        <begin position="635"/>
        <end position="887"/>
    </location>
</feature>
<accession>A0A132B993</accession>
<dbReference type="AlphaFoldDB" id="A0A132B993"/>
<feature type="compositionally biased region" description="Pro residues" evidence="1">
    <location>
        <begin position="83"/>
        <end position="96"/>
    </location>
</feature>
<dbReference type="GO" id="GO:0005829">
    <property type="term" value="C:cytosol"/>
    <property type="evidence" value="ECO:0007669"/>
    <property type="project" value="TreeGrafter"/>
</dbReference>
<dbReference type="Proteomes" id="UP000070700">
    <property type="component" value="Unassembled WGS sequence"/>
</dbReference>
<dbReference type="Pfam" id="PF04424">
    <property type="entry name" value="MINDY_DUB"/>
    <property type="match status" value="1"/>
</dbReference>
<dbReference type="GO" id="GO:0016807">
    <property type="term" value="F:cysteine-type carboxypeptidase activity"/>
    <property type="evidence" value="ECO:0007669"/>
    <property type="project" value="TreeGrafter"/>
</dbReference>
<organism evidence="3 4">
    <name type="scientific">Mollisia scopiformis</name>
    <name type="common">Conifer needle endophyte fungus</name>
    <name type="synonym">Phialocephala scopiformis</name>
    <dbReference type="NCBI Taxonomy" id="149040"/>
    <lineage>
        <taxon>Eukaryota</taxon>
        <taxon>Fungi</taxon>
        <taxon>Dikarya</taxon>
        <taxon>Ascomycota</taxon>
        <taxon>Pezizomycotina</taxon>
        <taxon>Leotiomycetes</taxon>
        <taxon>Helotiales</taxon>
        <taxon>Mollisiaceae</taxon>
        <taxon>Mollisia</taxon>
    </lineage>
</organism>
<evidence type="ECO:0000313" key="4">
    <source>
        <dbReference type="Proteomes" id="UP000070700"/>
    </source>
</evidence>
<dbReference type="PANTHER" id="PTHR18063">
    <property type="entry name" value="NF-E2 INDUCIBLE PROTEIN"/>
    <property type="match status" value="1"/>
</dbReference>
<protein>
    <recommendedName>
        <fullName evidence="2">MINDY deubiquitinase domain-containing protein</fullName>
    </recommendedName>
</protein>
<evidence type="ECO:0000256" key="1">
    <source>
        <dbReference type="SAM" id="MobiDB-lite"/>
    </source>
</evidence>
<feature type="region of interest" description="Disordered" evidence="1">
    <location>
        <begin position="278"/>
        <end position="326"/>
    </location>
</feature>
<dbReference type="OrthoDB" id="10261212at2759"/>
<feature type="compositionally biased region" description="Polar residues" evidence="1">
    <location>
        <begin position="869"/>
        <end position="878"/>
    </location>
</feature>
<feature type="compositionally biased region" description="Basic and acidic residues" evidence="1">
    <location>
        <begin position="705"/>
        <end position="719"/>
    </location>
</feature>
<feature type="compositionally biased region" description="Low complexity" evidence="1">
    <location>
        <begin position="722"/>
        <end position="746"/>
    </location>
</feature>
<proteinExistence type="predicted"/>
<feature type="region of interest" description="Disordered" evidence="1">
    <location>
        <begin position="1"/>
        <end position="188"/>
    </location>
</feature>
<dbReference type="GO" id="GO:0071108">
    <property type="term" value="P:protein K48-linked deubiquitination"/>
    <property type="evidence" value="ECO:0007669"/>
    <property type="project" value="TreeGrafter"/>
</dbReference>
<dbReference type="InterPro" id="IPR033979">
    <property type="entry name" value="MINDY_domain"/>
</dbReference>
<name>A0A132B993_MOLSC</name>
<feature type="compositionally biased region" description="Low complexity" evidence="1">
    <location>
        <begin position="761"/>
        <end position="775"/>
    </location>
</feature>
<feature type="compositionally biased region" description="Acidic residues" evidence="1">
    <location>
        <begin position="173"/>
        <end position="186"/>
    </location>
</feature>
<dbReference type="KEGG" id="psco:LY89DRAFT_598535"/>
<dbReference type="GO" id="GO:0071944">
    <property type="term" value="C:cell periphery"/>
    <property type="evidence" value="ECO:0007669"/>
    <property type="project" value="TreeGrafter"/>
</dbReference>
<evidence type="ECO:0000259" key="2">
    <source>
        <dbReference type="Pfam" id="PF04424"/>
    </source>
</evidence>
<sequence length="887" mass="96308">MNAWSGEGLENNQNTQHANNSLPDLLRAGPPHGYTPSSSQEALRPQATGTNPFLNKQRTGSSNAGSATGHESSADAWGEYDTPAPPTTAPPPPPVPHDSIPPSEQFEHLPVSEPSTNPWQPALDKQATGQAPPPIPPMQRQDSGNDVWSGPPAREAPQLPPVDSSQPVLINLEEPESPAWDEDDDEPAVHEMPADNVAENQQMHEDQHAWDDQTAGHPLQQHPVTTIQHIPPTLVDDDPIQQGDGWNMVDHDPLSIGSQQNGVITGSGEDIATYAGGEQEYAPPLPPRTSQEHPPAQPPRPVVDTAHNRSTSSITSPTAAARKQKKETYEIKRITWHDVSAAENPRVSPILVQNANGPCPLLALVNALTLSTPAHVETALVETLRSREQVSLGLLLDAVFDELMSGRRGDAAQDLPDVSDLYSFLITLHTGMNVNPRFFPPPATRTSGDIRRSMTHVHPSEREALLPGTFEETREMKLYSTFSIPLIHGWLPERDSSAFTALDRSAKSYEDAQNLMFHEEELEDKLMREGLSFEEQATLEDIATIKAFFASNATQLTPYGLDRITTSVGPGSVAILFRNDHFSTLYRHPDTLQLLQLVTDMGYAGHEEVVWESLIDVNGENAEFFSGDFRLVGGASSTSPPAPTQSNDGWTTVTGRRNQNQPSHEPNLSTAGFDDNIPTTPRSPNTEQEDHDLALALQLQEEEEERHRSEIARRRRETELSQQYIEQQGQGQNIPVSQRGGSAPRGQGRGRGRGNPPPQTPQEARPAIPPRRNNPGGQVLNAAGQPVDPEAGVDAPPPSYEQAANQAAYNPPVDHPAHPSASPNGTANGRRMSAYTANSQGVASGSRNNRRQTGSGPTLIEQIPGRRATSGSMEAGTTSRDKDCVVM</sequence>
<dbReference type="InParanoid" id="A0A132B993"/>
<feature type="compositionally biased region" description="Polar residues" evidence="1">
    <location>
        <begin position="35"/>
        <end position="71"/>
    </location>
</feature>
<dbReference type="RefSeq" id="XP_018063320.1">
    <property type="nucleotide sequence ID" value="XM_018210047.1"/>
</dbReference>
<evidence type="ECO:0000313" key="3">
    <source>
        <dbReference type="EMBL" id="KUJ08965.1"/>
    </source>
</evidence>
<dbReference type="GO" id="GO:1990380">
    <property type="term" value="F:K48-linked deubiquitinase activity"/>
    <property type="evidence" value="ECO:0007669"/>
    <property type="project" value="InterPro"/>
</dbReference>
<dbReference type="EMBL" id="KQ947433">
    <property type="protein sequence ID" value="KUJ08965.1"/>
    <property type="molecule type" value="Genomic_DNA"/>
</dbReference>
<feature type="compositionally biased region" description="Polar residues" evidence="1">
    <location>
        <begin position="677"/>
        <end position="686"/>
    </location>
</feature>
<dbReference type="PANTHER" id="PTHR18063:SF6">
    <property type="entry name" value="UBIQUITIN CARBOXYL-TERMINAL HYDROLASE"/>
    <property type="match status" value="1"/>
</dbReference>
<feature type="compositionally biased region" description="Polar residues" evidence="1">
    <location>
        <begin position="645"/>
        <end position="670"/>
    </location>
</feature>